<evidence type="ECO:0000256" key="1">
    <source>
        <dbReference type="SAM" id="Phobius"/>
    </source>
</evidence>
<evidence type="ECO:0000313" key="3">
    <source>
        <dbReference type="Proteomes" id="UP000467840"/>
    </source>
</evidence>
<dbReference type="Proteomes" id="UP000467840">
    <property type="component" value="Chromosome 18"/>
</dbReference>
<keyword evidence="1" id="KW-0812">Transmembrane</keyword>
<organism evidence="2 3">
    <name type="scientific">Hevea brasiliensis</name>
    <name type="common">Para rubber tree</name>
    <name type="synonym">Siphonia brasiliensis</name>
    <dbReference type="NCBI Taxonomy" id="3981"/>
    <lineage>
        <taxon>Eukaryota</taxon>
        <taxon>Viridiplantae</taxon>
        <taxon>Streptophyta</taxon>
        <taxon>Embryophyta</taxon>
        <taxon>Tracheophyta</taxon>
        <taxon>Spermatophyta</taxon>
        <taxon>Magnoliopsida</taxon>
        <taxon>eudicotyledons</taxon>
        <taxon>Gunneridae</taxon>
        <taxon>Pentapetalae</taxon>
        <taxon>rosids</taxon>
        <taxon>fabids</taxon>
        <taxon>Malpighiales</taxon>
        <taxon>Euphorbiaceae</taxon>
        <taxon>Crotonoideae</taxon>
        <taxon>Micrandreae</taxon>
        <taxon>Hevea</taxon>
    </lineage>
</organism>
<reference evidence="2 3" key="1">
    <citation type="journal article" date="2020" name="Mol. Plant">
        <title>The Chromosome-Based Rubber Tree Genome Provides New Insights into Spurge Genome Evolution and Rubber Biosynthesis.</title>
        <authorList>
            <person name="Liu J."/>
            <person name="Shi C."/>
            <person name="Shi C.C."/>
            <person name="Li W."/>
            <person name="Zhang Q.J."/>
            <person name="Zhang Y."/>
            <person name="Li K."/>
            <person name="Lu H.F."/>
            <person name="Shi C."/>
            <person name="Zhu S.T."/>
            <person name="Xiao Z.Y."/>
            <person name="Nan H."/>
            <person name="Yue Y."/>
            <person name="Zhu X.G."/>
            <person name="Wu Y."/>
            <person name="Hong X.N."/>
            <person name="Fan G.Y."/>
            <person name="Tong Y."/>
            <person name="Zhang D."/>
            <person name="Mao C.L."/>
            <person name="Liu Y.L."/>
            <person name="Hao S.J."/>
            <person name="Liu W.Q."/>
            <person name="Lv M.Q."/>
            <person name="Zhang H.B."/>
            <person name="Liu Y."/>
            <person name="Hu-Tang G.R."/>
            <person name="Wang J.P."/>
            <person name="Wang J.H."/>
            <person name="Sun Y.H."/>
            <person name="Ni S.B."/>
            <person name="Chen W.B."/>
            <person name="Zhang X.C."/>
            <person name="Jiao Y.N."/>
            <person name="Eichler E.E."/>
            <person name="Li G.H."/>
            <person name="Liu X."/>
            <person name="Gao L.Z."/>
        </authorList>
    </citation>
    <scope>NUCLEOTIDE SEQUENCE [LARGE SCALE GENOMIC DNA]</scope>
    <source>
        <strain evidence="3">cv. GT1</strain>
        <tissue evidence="2">Leaf</tissue>
    </source>
</reference>
<evidence type="ECO:0000313" key="2">
    <source>
        <dbReference type="EMBL" id="KAF2297487.1"/>
    </source>
</evidence>
<proteinExistence type="predicted"/>
<name>A0A6A6LAB2_HEVBR</name>
<dbReference type="EMBL" id="JAAGAX010000012">
    <property type="protein sequence ID" value="KAF2297487.1"/>
    <property type="molecule type" value="Genomic_DNA"/>
</dbReference>
<feature type="transmembrane region" description="Helical" evidence="1">
    <location>
        <begin position="76"/>
        <end position="94"/>
    </location>
</feature>
<keyword evidence="1" id="KW-0472">Membrane</keyword>
<protein>
    <submittedName>
        <fullName evidence="2">Uncharacterized protein</fullName>
    </submittedName>
</protein>
<sequence>MRTRKRSFENLEADAPDIKRMNTHHRKSKTVKDPLALPFDANEEAWNILKLGKRLGLAFSHPDEEIADFFFAIERVGILFQGVVVFALFGHSWLSKFGLVLISSRLNVVAAIPL</sequence>
<keyword evidence="1" id="KW-1133">Transmembrane helix</keyword>
<accession>A0A6A6LAB2</accession>
<keyword evidence="3" id="KW-1185">Reference proteome</keyword>
<comment type="caution">
    <text evidence="2">The sequence shown here is derived from an EMBL/GenBank/DDBJ whole genome shotgun (WGS) entry which is preliminary data.</text>
</comment>
<gene>
    <name evidence="2" type="ORF">GH714_024269</name>
</gene>
<dbReference type="AlphaFoldDB" id="A0A6A6LAB2"/>